<keyword evidence="4" id="KW-0238">DNA-binding</keyword>
<dbReference type="GO" id="GO:0003700">
    <property type="term" value="F:DNA-binding transcription factor activity"/>
    <property type="evidence" value="ECO:0007669"/>
    <property type="project" value="InterPro"/>
</dbReference>
<dbReference type="Gene3D" id="1.20.5.190">
    <property type="match status" value="1"/>
</dbReference>
<accession>A0A834HNW0</accession>
<keyword evidence="5" id="KW-0804">Transcription</keyword>
<dbReference type="FunFam" id="3.30.730.10:FF:000001">
    <property type="entry name" value="Ethylene-responsive transcription factor 2"/>
    <property type="match status" value="1"/>
</dbReference>
<sequence length="112" mass="12951">MGVRQRALGKWAAEIRDPRKAVRVWLGTYDTAEAAARAYDEAALKFLGRRAVLNFPELLRPAVFDSPEVLEHMKRATSAAVRIQRRFRTWKIRKDSLNLRRHATIRIQVSPL</sequence>
<evidence type="ECO:0000256" key="4">
    <source>
        <dbReference type="ARBA" id="ARBA00023125"/>
    </source>
</evidence>
<gene>
    <name evidence="8" type="ORF">RHSIM_Rhsim02G0040100</name>
</gene>
<evidence type="ECO:0000313" key="9">
    <source>
        <dbReference type="Proteomes" id="UP000626092"/>
    </source>
</evidence>
<keyword evidence="2" id="KW-0611">Plant defense</keyword>
<evidence type="ECO:0000313" key="8">
    <source>
        <dbReference type="EMBL" id="KAF7151571.1"/>
    </source>
</evidence>
<dbReference type="PROSITE" id="PS50096">
    <property type="entry name" value="IQ"/>
    <property type="match status" value="1"/>
</dbReference>
<dbReference type="SUPFAM" id="SSF54171">
    <property type="entry name" value="DNA-binding domain"/>
    <property type="match status" value="1"/>
</dbReference>
<evidence type="ECO:0000256" key="5">
    <source>
        <dbReference type="ARBA" id="ARBA00023163"/>
    </source>
</evidence>
<dbReference type="PANTHER" id="PTHR31190">
    <property type="entry name" value="DNA-BINDING DOMAIN"/>
    <property type="match status" value="1"/>
</dbReference>
<dbReference type="InterPro" id="IPR036955">
    <property type="entry name" value="AP2/ERF_dom_sf"/>
</dbReference>
<proteinExistence type="predicted"/>
<dbReference type="EMBL" id="WJXA01000002">
    <property type="protein sequence ID" value="KAF7151571.1"/>
    <property type="molecule type" value="Genomic_DNA"/>
</dbReference>
<comment type="caution">
    <text evidence="8">The sequence shown here is derived from an EMBL/GenBank/DDBJ whole genome shotgun (WGS) entry which is preliminary data.</text>
</comment>
<keyword evidence="9" id="KW-1185">Reference proteome</keyword>
<evidence type="ECO:0000256" key="1">
    <source>
        <dbReference type="ARBA" id="ARBA00004123"/>
    </source>
</evidence>
<dbReference type="InterPro" id="IPR016177">
    <property type="entry name" value="DNA-bd_dom_sf"/>
</dbReference>
<dbReference type="GO" id="GO:0009873">
    <property type="term" value="P:ethylene-activated signaling pathway"/>
    <property type="evidence" value="ECO:0007669"/>
    <property type="project" value="InterPro"/>
</dbReference>
<keyword evidence="6" id="KW-0539">Nucleus</keyword>
<dbReference type="GO" id="GO:0003677">
    <property type="term" value="F:DNA binding"/>
    <property type="evidence" value="ECO:0007669"/>
    <property type="project" value="UniProtKB-KW"/>
</dbReference>
<dbReference type="InterPro" id="IPR044808">
    <property type="entry name" value="ERF_plant"/>
</dbReference>
<evidence type="ECO:0000259" key="7">
    <source>
        <dbReference type="PROSITE" id="PS51032"/>
    </source>
</evidence>
<dbReference type="Pfam" id="PF00847">
    <property type="entry name" value="AP2"/>
    <property type="match status" value="1"/>
</dbReference>
<keyword evidence="3" id="KW-0805">Transcription regulation</keyword>
<dbReference type="OrthoDB" id="1925932at2759"/>
<reference evidence="8" key="1">
    <citation type="submission" date="2019-11" db="EMBL/GenBank/DDBJ databases">
        <authorList>
            <person name="Liu Y."/>
            <person name="Hou J."/>
            <person name="Li T.-Q."/>
            <person name="Guan C.-H."/>
            <person name="Wu X."/>
            <person name="Wu H.-Z."/>
            <person name="Ling F."/>
            <person name="Zhang R."/>
            <person name="Shi X.-G."/>
            <person name="Ren J.-P."/>
            <person name="Chen E.-F."/>
            <person name="Sun J.-M."/>
        </authorList>
    </citation>
    <scope>NUCLEOTIDE SEQUENCE</scope>
    <source>
        <strain evidence="8">Adult_tree_wgs_1</strain>
        <tissue evidence="8">Leaves</tissue>
    </source>
</reference>
<dbReference type="Proteomes" id="UP000626092">
    <property type="component" value="Unassembled WGS sequence"/>
</dbReference>
<dbReference type="PANTHER" id="PTHR31190:SF473">
    <property type="entry name" value="OS05G0437100 PROTEIN"/>
    <property type="match status" value="1"/>
</dbReference>
<protein>
    <recommendedName>
        <fullName evidence="7">AP2/ERF domain-containing protein</fullName>
    </recommendedName>
</protein>
<dbReference type="PROSITE" id="PS51032">
    <property type="entry name" value="AP2_ERF"/>
    <property type="match status" value="1"/>
</dbReference>
<dbReference type="Gene3D" id="3.30.730.10">
    <property type="entry name" value="AP2/ERF domain"/>
    <property type="match status" value="1"/>
</dbReference>
<evidence type="ECO:0000256" key="6">
    <source>
        <dbReference type="ARBA" id="ARBA00023242"/>
    </source>
</evidence>
<comment type="subcellular location">
    <subcellularLocation>
        <location evidence="1">Nucleus</location>
    </subcellularLocation>
</comment>
<dbReference type="CDD" id="cd00018">
    <property type="entry name" value="AP2"/>
    <property type="match status" value="1"/>
</dbReference>
<dbReference type="GO" id="GO:0005634">
    <property type="term" value="C:nucleus"/>
    <property type="evidence" value="ECO:0007669"/>
    <property type="project" value="UniProtKB-SubCell"/>
</dbReference>
<evidence type="ECO:0000256" key="3">
    <source>
        <dbReference type="ARBA" id="ARBA00023015"/>
    </source>
</evidence>
<name>A0A834HNW0_RHOSS</name>
<dbReference type="SMART" id="SM00380">
    <property type="entry name" value="AP2"/>
    <property type="match status" value="1"/>
</dbReference>
<organism evidence="8 9">
    <name type="scientific">Rhododendron simsii</name>
    <name type="common">Sims's rhododendron</name>
    <dbReference type="NCBI Taxonomy" id="118357"/>
    <lineage>
        <taxon>Eukaryota</taxon>
        <taxon>Viridiplantae</taxon>
        <taxon>Streptophyta</taxon>
        <taxon>Embryophyta</taxon>
        <taxon>Tracheophyta</taxon>
        <taxon>Spermatophyta</taxon>
        <taxon>Magnoliopsida</taxon>
        <taxon>eudicotyledons</taxon>
        <taxon>Gunneridae</taxon>
        <taxon>Pentapetalae</taxon>
        <taxon>asterids</taxon>
        <taxon>Ericales</taxon>
        <taxon>Ericaceae</taxon>
        <taxon>Ericoideae</taxon>
        <taxon>Rhodoreae</taxon>
        <taxon>Rhododendron</taxon>
    </lineage>
</organism>
<dbReference type="InterPro" id="IPR001471">
    <property type="entry name" value="AP2/ERF_dom"/>
</dbReference>
<dbReference type="AlphaFoldDB" id="A0A834HNW0"/>
<evidence type="ECO:0000256" key="2">
    <source>
        <dbReference type="ARBA" id="ARBA00022821"/>
    </source>
</evidence>
<dbReference type="GO" id="GO:0006952">
    <property type="term" value="P:defense response"/>
    <property type="evidence" value="ECO:0007669"/>
    <property type="project" value="UniProtKB-KW"/>
</dbReference>
<feature type="domain" description="AP2/ERF" evidence="7">
    <location>
        <begin position="1"/>
        <end position="56"/>
    </location>
</feature>